<gene>
    <name evidence="1" type="ORF">AVEN_272890_1</name>
</gene>
<dbReference type="AlphaFoldDB" id="A0A4Y2E6A5"/>
<evidence type="ECO:0000313" key="1">
    <source>
        <dbReference type="EMBL" id="GBM24660.1"/>
    </source>
</evidence>
<protein>
    <submittedName>
        <fullName evidence="1">Uncharacterized protein</fullName>
    </submittedName>
</protein>
<organism evidence="1 2">
    <name type="scientific">Araneus ventricosus</name>
    <name type="common">Orbweaver spider</name>
    <name type="synonym">Epeira ventricosa</name>
    <dbReference type="NCBI Taxonomy" id="182803"/>
    <lineage>
        <taxon>Eukaryota</taxon>
        <taxon>Metazoa</taxon>
        <taxon>Ecdysozoa</taxon>
        <taxon>Arthropoda</taxon>
        <taxon>Chelicerata</taxon>
        <taxon>Arachnida</taxon>
        <taxon>Araneae</taxon>
        <taxon>Araneomorphae</taxon>
        <taxon>Entelegynae</taxon>
        <taxon>Araneoidea</taxon>
        <taxon>Araneidae</taxon>
        <taxon>Araneus</taxon>
    </lineage>
</organism>
<dbReference type="Proteomes" id="UP000499080">
    <property type="component" value="Unassembled WGS sequence"/>
</dbReference>
<dbReference type="EMBL" id="BGPR01000524">
    <property type="protein sequence ID" value="GBM24660.1"/>
    <property type="molecule type" value="Genomic_DNA"/>
</dbReference>
<name>A0A4Y2E6A5_ARAVE</name>
<comment type="caution">
    <text evidence="1">The sequence shown here is derived from an EMBL/GenBank/DDBJ whole genome shotgun (WGS) entry which is preliminary data.</text>
</comment>
<keyword evidence="2" id="KW-1185">Reference proteome</keyword>
<sequence>MLLNPILMYISQYPPPNRGNSFCLVDKKLDSGPKGPRFKSCYCHSGDPDMIHTQHLLSVPLLDGSTKKSHQFHRLLLSPYGSTTTPTATQRSQFKVSDTFHSIKSVTHFTEQSL</sequence>
<evidence type="ECO:0000313" key="2">
    <source>
        <dbReference type="Proteomes" id="UP000499080"/>
    </source>
</evidence>
<accession>A0A4Y2E6A5</accession>
<proteinExistence type="predicted"/>
<reference evidence="1 2" key="1">
    <citation type="journal article" date="2019" name="Sci. Rep.">
        <title>Orb-weaving spider Araneus ventricosus genome elucidates the spidroin gene catalogue.</title>
        <authorList>
            <person name="Kono N."/>
            <person name="Nakamura H."/>
            <person name="Ohtoshi R."/>
            <person name="Moran D.A.P."/>
            <person name="Shinohara A."/>
            <person name="Yoshida Y."/>
            <person name="Fujiwara M."/>
            <person name="Mori M."/>
            <person name="Tomita M."/>
            <person name="Arakawa K."/>
        </authorList>
    </citation>
    <scope>NUCLEOTIDE SEQUENCE [LARGE SCALE GENOMIC DNA]</scope>
</reference>